<dbReference type="EMBL" id="JAGILA010000007">
    <property type="protein sequence ID" value="MBP2237941.1"/>
    <property type="molecule type" value="Genomic_DNA"/>
</dbReference>
<organism evidence="6 7">
    <name type="scientific">Sinorhizobium kostiense</name>
    <dbReference type="NCBI Taxonomy" id="76747"/>
    <lineage>
        <taxon>Bacteria</taxon>
        <taxon>Pseudomonadati</taxon>
        <taxon>Pseudomonadota</taxon>
        <taxon>Alphaproteobacteria</taxon>
        <taxon>Hyphomicrobiales</taxon>
        <taxon>Rhizobiaceae</taxon>
        <taxon>Sinorhizobium/Ensifer group</taxon>
        <taxon>Sinorhizobium</taxon>
    </lineage>
</organism>
<dbReference type="PROSITE" id="PS51007">
    <property type="entry name" value="CYTC"/>
    <property type="match status" value="1"/>
</dbReference>
<comment type="caution">
    <text evidence="6">The sequence shown here is derived from an EMBL/GenBank/DDBJ whole genome shotgun (WGS) entry which is preliminary data.</text>
</comment>
<feature type="domain" description="Cytochrome c" evidence="5">
    <location>
        <begin position="13"/>
        <end position="104"/>
    </location>
</feature>
<evidence type="ECO:0000256" key="3">
    <source>
        <dbReference type="ARBA" id="ARBA00023004"/>
    </source>
</evidence>
<reference evidence="6 7" key="1">
    <citation type="submission" date="2021-03" db="EMBL/GenBank/DDBJ databases">
        <title>Genomic Encyclopedia of Type Strains, Phase IV (KMG-IV): sequencing the most valuable type-strain genomes for metagenomic binning, comparative biology and taxonomic classification.</title>
        <authorList>
            <person name="Goeker M."/>
        </authorList>
    </citation>
    <scope>NUCLEOTIDE SEQUENCE [LARGE SCALE GENOMIC DNA]</scope>
    <source>
        <strain evidence="6 7">DSM 13372</strain>
    </source>
</reference>
<keyword evidence="3 4" id="KW-0408">Iron</keyword>
<evidence type="ECO:0000256" key="2">
    <source>
        <dbReference type="ARBA" id="ARBA00022723"/>
    </source>
</evidence>
<dbReference type="Proteomes" id="UP000730739">
    <property type="component" value="Unassembled WGS sequence"/>
</dbReference>
<dbReference type="InterPro" id="IPR009056">
    <property type="entry name" value="Cyt_c-like_dom"/>
</dbReference>
<dbReference type="SUPFAM" id="SSF46626">
    <property type="entry name" value="Cytochrome c"/>
    <property type="match status" value="1"/>
</dbReference>
<keyword evidence="1 4" id="KW-0349">Heme</keyword>
<evidence type="ECO:0000313" key="7">
    <source>
        <dbReference type="Proteomes" id="UP000730739"/>
    </source>
</evidence>
<proteinExistence type="predicted"/>
<gene>
    <name evidence="6" type="ORF">J2Z31_004468</name>
</gene>
<evidence type="ECO:0000256" key="1">
    <source>
        <dbReference type="ARBA" id="ARBA00022617"/>
    </source>
</evidence>
<keyword evidence="7" id="KW-1185">Reference proteome</keyword>
<evidence type="ECO:0000259" key="5">
    <source>
        <dbReference type="PROSITE" id="PS51007"/>
    </source>
</evidence>
<name>A0ABS4R6C9_9HYPH</name>
<evidence type="ECO:0000256" key="4">
    <source>
        <dbReference type="PROSITE-ProRule" id="PRU00433"/>
    </source>
</evidence>
<dbReference type="InterPro" id="IPR036909">
    <property type="entry name" value="Cyt_c-like_dom_sf"/>
</dbReference>
<sequence length="104" mass="11033">MERRSAAIALTGGDPAQAPPLLTRYGCRGCHIVPGVPGADRRVGPPLGGIGDRVYIAGVLPNSPENLIRWIEHPHDVDPQTAMPETGISAAEARHVAAYLYSLE</sequence>
<keyword evidence="2 4" id="KW-0479">Metal-binding</keyword>
<accession>A0ABS4R6C9</accession>
<protein>
    <submittedName>
        <fullName evidence="6">Cytochrome c1</fullName>
    </submittedName>
</protein>
<evidence type="ECO:0000313" key="6">
    <source>
        <dbReference type="EMBL" id="MBP2237941.1"/>
    </source>
</evidence>
<dbReference type="RefSeq" id="WP_234939580.1">
    <property type="nucleotide sequence ID" value="NZ_JAGILA010000007.1"/>
</dbReference>
<dbReference type="Gene3D" id="1.10.760.10">
    <property type="entry name" value="Cytochrome c-like domain"/>
    <property type="match status" value="1"/>
</dbReference>